<proteinExistence type="predicted"/>
<evidence type="ECO:0000256" key="1">
    <source>
        <dbReference type="SAM" id="MobiDB-lite"/>
    </source>
</evidence>
<dbReference type="Proteomes" id="UP000660262">
    <property type="component" value="Unassembled WGS sequence"/>
</dbReference>
<dbReference type="AlphaFoldDB" id="A0A830HXY7"/>
<dbReference type="Gene3D" id="2.60.40.10">
    <property type="entry name" value="Immunoglobulins"/>
    <property type="match status" value="1"/>
</dbReference>
<evidence type="ECO:0000313" key="2">
    <source>
        <dbReference type="EMBL" id="GHP10660.1"/>
    </source>
</evidence>
<dbReference type="PANTHER" id="PTHR48421:SF1">
    <property type="entry name" value="MYCBP-ASSOCIATED PROTEIN"/>
    <property type="match status" value="1"/>
</dbReference>
<feature type="compositionally biased region" description="Low complexity" evidence="1">
    <location>
        <begin position="26"/>
        <end position="36"/>
    </location>
</feature>
<feature type="region of interest" description="Disordered" evidence="1">
    <location>
        <begin position="781"/>
        <end position="812"/>
    </location>
</feature>
<feature type="region of interest" description="Disordered" evidence="1">
    <location>
        <begin position="1"/>
        <end position="68"/>
    </location>
</feature>
<dbReference type="PANTHER" id="PTHR48421">
    <property type="entry name" value="MYCBP-ASSOCIATED PROTEIN"/>
    <property type="match status" value="1"/>
</dbReference>
<sequence>MADEDNTQPAQDAAEPEVPKKRTVRVKVVPSSKVVPAQPTPNPAPEVAEEEVQEALPPPPPPSAFAQTATTSADTPFYHVLGDPTMFAQTVNAEELERNPPPPPPQLTLQDLPPDVREVARLTADGGASILQAYERFTGTRNSLADSTARLDARADPMPEFLTTYLPMASGEPVPAEVSLNSRHLKALERWGQQEMLWERQRDTLLAQTYKDVPELVMDRAQEYRRKMEALQELQAAIPVEERFGAEQWIMSLRNNWTRYVPVGNLFSGLFCSNEEAHFDVNELERITAHGNQVNVLQKSRRGVMGRGWESSRFLSHRRRQYRKRIEDVIPPRPDFGAGEDDGLFVRGVAVSSVVGREDGGGDMTMQDLEDFLASDERFRGTLEEIYLIRRAKEEEKRRQAEAEAARLQELERLQKLLEPMKGPCMYVHKQRLALDCESQGSARGSVKMTNRGTVTLRYTWTGEPRALPDHARGLKEPNRAFYASKASGVLLPGESAEIYFTFRPQYPGIYTENWSISCIPSLPEQATPITLRGIAVAEDSARLQRRQLETDLRAKETKRHGAYAVECVLRKVVDGPTPTRAPHKPDTEAGFRESAFLLSNRGDPEGRCFYFSDELADALEKLAASLADVPRAADDAAAKDPKAKKGEPEVEVKRGPEDALAFTSFDAFLTELEAEVDTLVSEAEAAVAAEAEGSANLEALQATCDGMVARRDAIKGMRQRLDELVYIGQVPIDETAMKARCLSKLWGDAAEPSPDLAEAAVAFAEERLVEAKAKAKADREKAHAAAVAKAEEEGTEPPEPEPEPEEDPEAPTYDRDVYLANFHERLRGSVLNTVGDFERAYAKERAGVRDLLNARIIEADTIGGVPQLWTAFELQRLKRRLHLDVVDKAEALVAGEEDFVVV</sequence>
<comment type="caution">
    <text evidence="2">The sequence shown here is derived from an EMBL/GenBank/DDBJ whole genome shotgun (WGS) entry which is preliminary data.</text>
</comment>
<feature type="compositionally biased region" description="Acidic residues" evidence="1">
    <location>
        <begin position="794"/>
        <end position="810"/>
    </location>
</feature>
<dbReference type="InterPro" id="IPR013783">
    <property type="entry name" value="Ig-like_fold"/>
</dbReference>
<organism evidence="2 3">
    <name type="scientific">Pycnococcus provasolii</name>
    <dbReference type="NCBI Taxonomy" id="41880"/>
    <lineage>
        <taxon>Eukaryota</taxon>
        <taxon>Viridiplantae</taxon>
        <taxon>Chlorophyta</taxon>
        <taxon>Pseudoscourfieldiophyceae</taxon>
        <taxon>Pseudoscourfieldiales</taxon>
        <taxon>Pycnococcaceae</taxon>
        <taxon>Pycnococcus</taxon>
    </lineage>
</organism>
<keyword evidence="3" id="KW-1185">Reference proteome</keyword>
<reference evidence="2" key="1">
    <citation type="submission" date="2020-10" db="EMBL/GenBank/DDBJ databases">
        <title>Unveiling of a novel bifunctional photoreceptor, Dualchrome1, isolated from a cosmopolitan green alga.</title>
        <authorList>
            <person name="Suzuki S."/>
            <person name="Kawachi M."/>
        </authorList>
    </citation>
    <scope>NUCLEOTIDE SEQUENCE</scope>
    <source>
        <strain evidence="2">NIES 2893</strain>
    </source>
</reference>
<accession>A0A830HXY7</accession>
<dbReference type="Pfam" id="PF14646">
    <property type="entry name" value="MYCBPAP"/>
    <property type="match status" value="1"/>
</dbReference>
<name>A0A830HXY7_9CHLO</name>
<dbReference type="InterPro" id="IPR032707">
    <property type="entry name" value="MYCBPAP"/>
</dbReference>
<protein>
    <submittedName>
        <fullName evidence="2">Uncharacterized protein</fullName>
    </submittedName>
</protein>
<gene>
    <name evidence="2" type="ORF">PPROV_000939100</name>
</gene>
<evidence type="ECO:0000313" key="3">
    <source>
        <dbReference type="Proteomes" id="UP000660262"/>
    </source>
</evidence>
<dbReference type="EMBL" id="BNJQ01000030">
    <property type="protein sequence ID" value="GHP10660.1"/>
    <property type="molecule type" value="Genomic_DNA"/>
</dbReference>
<dbReference type="OrthoDB" id="568463at2759"/>